<dbReference type="GO" id="GO:0016301">
    <property type="term" value="F:kinase activity"/>
    <property type="evidence" value="ECO:0007669"/>
    <property type="project" value="UniProtKB-KW"/>
</dbReference>
<evidence type="ECO:0000313" key="3">
    <source>
        <dbReference type="EMBL" id="RXN21513.1"/>
    </source>
</evidence>
<gene>
    <name evidence="3" type="ORF">ROHU_024092</name>
</gene>
<evidence type="ECO:0000313" key="4">
    <source>
        <dbReference type="Proteomes" id="UP000290572"/>
    </source>
</evidence>
<feature type="region of interest" description="Disordered" evidence="1">
    <location>
        <begin position="104"/>
        <end position="166"/>
    </location>
</feature>
<organism evidence="3 4">
    <name type="scientific">Labeo rohita</name>
    <name type="common">Indian major carp</name>
    <name type="synonym">Cyprinus rohita</name>
    <dbReference type="NCBI Taxonomy" id="84645"/>
    <lineage>
        <taxon>Eukaryota</taxon>
        <taxon>Metazoa</taxon>
        <taxon>Chordata</taxon>
        <taxon>Craniata</taxon>
        <taxon>Vertebrata</taxon>
        <taxon>Euteleostomi</taxon>
        <taxon>Actinopterygii</taxon>
        <taxon>Neopterygii</taxon>
        <taxon>Teleostei</taxon>
        <taxon>Ostariophysi</taxon>
        <taxon>Cypriniformes</taxon>
        <taxon>Cyprinidae</taxon>
        <taxon>Labeoninae</taxon>
        <taxon>Labeonini</taxon>
        <taxon>Labeo</taxon>
    </lineage>
</organism>
<feature type="domain" description="DUF6729" evidence="2">
    <location>
        <begin position="198"/>
        <end position="238"/>
    </location>
</feature>
<dbReference type="Pfam" id="PF20499">
    <property type="entry name" value="DUF6729"/>
    <property type="match status" value="1"/>
</dbReference>
<dbReference type="AlphaFoldDB" id="A0A498MNY3"/>
<feature type="compositionally biased region" description="Low complexity" evidence="1">
    <location>
        <begin position="67"/>
        <end position="85"/>
    </location>
</feature>
<reference evidence="3 4" key="1">
    <citation type="submission" date="2018-03" db="EMBL/GenBank/DDBJ databases">
        <title>Draft genome sequence of Rohu Carp (Labeo rohita).</title>
        <authorList>
            <person name="Das P."/>
            <person name="Kushwaha B."/>
            <person name="Joshi C.G."/>
            <person name="Kumar D."/>
            <person name="Nagpure N.S."/>
            <person name="Sahoo L."/>
            <person name="Das S.P."/>
            <person name="Bit A."/>
            <person name="Patnaik S."/>
            <person name="Meher P.K."/>
            <person name="Jayasankar P."/>
            <person name="Koringa P.G."/>
            <person name="Patel N.V."/>
            <person name="Hinsu A.T."/>
            <person name="Kumar R."/>
            <person name="Pandey M."/>
            <person name="Agarwal S."/>
            <person name="Srivastava S."/>
            <person name="Singh M."/>
            <person name="Iquebal M.A."/>
            <person name="Jaiswal S."/>
            <person name="Angadi U.B."/>
            <person name="Kumar N."/>
            <person name="Raza M."/>
            <person name="Shah T.M."/>
            <person name="Rai A."/>
            <person name="Jena J.K."/>
        </authorList>
    </citation>
    <scope>NUCLEOTIDE SEQUENCE [LARGE SCALE GENOMIC DNA]</scope>
    <source>
        <strain evidence="3">DASCIFA01</strain>
        <tissue evidence="3">Testis</tissue>
    </source>
</reference>
<dbReference type="EMBL" id="QBIY01012612">
    <property type="protein sequence ID" value="RXN21513.1"/>
    <property type="molecule type" value="Genomic_DNA"/>
</dbReference>
<evidence type="ECO:0000259" key="2">
    <source>
        <dbReference type="Pfam" id="PF20499"/>
    </source>
</evidence>
<protein>
    <submittedName>
        <fullName evidence="3">Proline-rich receptor kinase PERK2</fullName>
    </submittedName>
</protein>
<accession>A0A498MNY3</accession>
<sequence>MGDGEWMVRLSSFASSGAWPSGAGNRPAPWQLQIEKCPLQAHGQTTLFGGSMVCSCGFHTTTPETATSTQAAAAPPQTPAPRSFLRPPPSLSMWVPVGFTKAQFSRTEDPQPSPSSVKTVSPSPSSVRTPTMPSVMTPSPSPSSMSTKPKGPVRTPSPSPSSLQTHIPASFSEEEPGRVQPTPAEASASFWLPGELVKTIPMQDQRWIANTLFHSGKLRPDLKLWYEPPVPALIYHQRLTGSLPIG</sequence>
<feature type="compositionally biased region" description="Low complexity" evidence="1">
    <location>
        <begin position="114"/>
        <end position="149"/>
    </location>
</feature>
<dbReference type="InterPro" id="IPR046616">
    <property type="entry name" value="DUF6729"/>
</dbReference>
<keyword evidence="4" id="KW-1185">Reference proteome</keyword>
<feature type="region of interest" description="Disordered" evidence="1">
    <location>
        <begin position="67"/>
        <end position="89"/>
    </location>
</feature>
<name>A0A498MNY3_LABRO</name>
<keyword evidence="3" id="KW-0675">Receptor</keyword>
<dbReference type="Proteomes" id="UP000290572">
    <property type="component" value="Unassembled WGS sequence"/>
</dbReference>
<keyword evidence="3" id="KW-0418">Kinase</keyword>
<proteinExistence type="predicted"/>
<keyword evidence="3" id="KW-0808">Transferase</keyword>
<comment type="caution">
    <text evidence="3">The sequence shown here is derived from an EMBL/GenBank/DDBJ whole genome shotgun (WGS) entry which is preliminary data.</text>
</comment>
<evidence type="ECO:0000256" key="1">
    <source>
        <dbReference type="SAM" id="MobiDB-lite"/>
    </source>
</evidence>